<name>A0A5N7BCR3_9EURO</name>
<reference evidence="1 2" key="1">
    <citation type="submission" date="2019-04" db="EMBL/GenBank/DDBJ databases">
        <title>Friends and foes A comparative genomics studyof 23 Aspergillus species from section Flavi.</title>
        <authorList>
            <consortium name="DOE Joint Genome Institute"/>
            <person name="Kjaerbolling I."/>
            <person name="Vesth T."/>
            <person name="Frisvad J.C."/>
            <person name="Nybo J.L."/>
            <person name="Theobald S."/>
            <person name="Kildgaard S."/>
            <person name="Isbrandt T."/>
            <person name="Kuo A."/>
            <person name="Sato A."/>
            <person name="Lyhne E.K."/>
            <person name="Kogle M.E."/>
            <person name="Wiebenga A."/>
            <person name="Kun R.S."/>
            <person name="Lubbers R.J."/>
            <person name="Makela M.R."/>
            <person name="Barry K."/>
            <person name="Chovatia M."/>
            <person name="Clum A."/>
            <person name="Daum C."/>
            <person name="Haridas S."/>
            <person name="He G."/>
            <person name="LaButti K."/>
            <person name="Lipzen A."/>
            <person name="Mondo S."/>
            <person name="Riley R."/>
            <person name="Salamov A."/>
            <person name="Simmons B.A."/>
            <person name="Magnuson J.K."/>
            <person name="Henrissat B."/>
            <person name="Mortensen U.H."/>
            <person name="Larsen T.O."/>
            <person name="Devries R.P."/>
            <person name="Grigoriev I.V."/>
            <person name="Machida M."/>
            <person name="Baker S.E."/>
            <person name="Andersen M.R."/>
        </authorList>
    </citation>
    <scope>NUCLEOTIDE SEQUENCE [LARGE SCALE GENOMIC DNA]</scope>
    <source>
        <strain evidence="1 2">IBT 29228</strain>
    </source>
</reference>
<organism evidence="1 2">
    <name type="scientific">Aspergillus bertholletiae</name>
    <dbReference type="NCBI Taxonomy" id="1226010"/>
    <lineage>
        <taxon>Eukaryota</taxon>
        <taxon>Fungi</taxon>
        <taxon>Dikarya</taxon>
        <taxon>Ascomycota</taxon>
        <taxon>Pezizomycotina</taxon>
        <taxon>Eurotiomycetes</taxon>
        <taxon>Eurotiomycetidae</taxon>
        <taxon>Eurotiales</taxon>
        <taxon>Aspergillaceae</taxon>
        <taxon>Aspergillus</taxon>
        <taxon>Aspergillus subgen. Circumdati</taxon>
    </lineage>
</organism>
<proteinExistence type="predicted"/>
<evidence type="ECO:0000313" key="2">
    <source>
        <dbReference type="Proteomes" id="UP000326198"/>
    </source>
</evidence>
<dbReference type="Proteomes" id="UP000326198">
    <property type="component" value="Unassembled WGS sequence"/>
</dbReference>
<protein>
    <submittedName>
        <fullName evidence="1">Uncharacterized protein</fullName>
    </submittedName>
</protein>
<sequence length="185" mass="21787">MTSISRNYEALKLPIGHPFQGAIFGLLRQLCYARPLGEDLTPRELYYVSSQISTLTWHRVGNAHHGILRTFVNRGELELPFSLPNPTPEFIYFSILAWKDRSGHFEAKLAGFAHNYYNEIMITLIMLRRYSLLEFQETLIIRIEEGRLHMWNKATEWGRDYRKPTSAFYCNRFIIYVAWHRGSIN</sequence>
<accession>A0A5N7BCR3</accession>
<dbReference type="EMBL" id="ML736192">
    <property type="protein sequence ID" value="KAE8379558.1"/>
    <property type="molecule type" value="Genomic_DNA"/>
</dbReference>
<dbReference type="AlphaFoldDB" id="A0A5N7BCR3"/>
<keyword evidence="2" id="KW-1185">Reference proteome</keyword>
<evidence type="ECO:0000313" key="1">
    <source>
        <dbReference type="EMBL" id="KAE8379558.1"/>
    </source>
</evidence>
<gene>
    <name evidence="1" type="ORF">BDV26DRAFT_291157</name>
</gene>